<dbReference type="AlphaFoldDB" id="A0A1Y3B9Q0"/>
<keyword evidence="1" id="KW-0812">Transmembrane</keyword>
<reference evidence="2 3" key="1">
    <citation type="submission" date="2017-03" db="EMBL/GenBank/DDBJ databases">
        <title>Genome Survey of Euroglyphus maynei.</title>
        <authorList>
            <person name="Arlian L.G."/>
            <person name="Morgan M.S."/>
            <person name="Rider S.D."/>
        </authorList>
    </citation>
    <scope>NUCLEOTIDE SEQUENCE [LARGE SCALE GENOMIC DNA]</scope>
    <source>
        <strain evidence="2">Arlian Lab</strain>
        <tissue evidence="2">Whole body</tissue>
    </source>
</reference>
<feature type="transmembrane region" description="Helical" evidence="1">
    <location>
        <begin position="64"/>
        <end position="85"/>
    </location>
</feature>
<name>A0A1Y3B9Q0_EURMA</name>
<evidence type="ECO:0000256" key="1">
    <source>
        <dbReference type="SAM" id="Phobius"/>
    </source>
</evidence>
<feature type="transmembrane region" description="Helical" evidence="1">
    <location>
        <begin position="113"/>
        <end position="138"/>
    </location>
</feature>
<feature type="transmembrane region" description="Helical" evidence="1">
    <location>
        <begin position="32"/>
        <end position="52"/>
    </location>
</feature>
<gene>
    <name evidence="2" type="ORF">BLA29_009560</name>
</gene>
<comment type="caution">
    <text evidence="2">The sequence shown here is derived from an EMBL/GenBank/DDBJ whole genome shotgun (WGS) entry which is preliminary data.</text>
</comment>
<keyword evidence="1" id="KW-1133">Transmembrane helix</keyword>
<keyword evidence="3" id="KW-1185">Reference proteome</keyword>
<accession>A0A1Y3B9Q0</accession>
<sequence length="183" mass="21378">MYGWMLLYFIINCLVAQALGHLIAILTMGDFIALAIMMPGVEVLTLLLSNVATPIRRLHYIFQFLANFAPIRFGLEAILLLQYGFDRCGRKEVQKILLKLKMEDDEHEHHETYFLSTIIMLIINLIIYRLLAIILLLIKTNRYENRRKRALRIENSNQNLKPLNIIIPGLQCHHELNIKRIQV</sequence>
<protein>
    <submittedName>
        <fullName evidence="2">Uncharacterized protein</fullName>
    </submittedName>
</protein>
<dbReference type="Proteomes" id="UP000194236">
    <property type="component" value="Unassembled WGS sequence"/>
</dbReference>
<organism evidence="2 3">
    <name type="scientific">Euroglyphus maynei</name>
    <name type="common">Mayne's house dust mite</name>
    <dbReference type="NCBI Taxonomy" id="6958"/>
    <lineage>
        <taxon>Eukaryota</taxon>
        <taxon>Metazoa</taxon>
        <taxon>Ecdysozoa</taxon>
        <taxon>Arthropoda</taxon>
        <taxon>Chelicerata</taxon>
        <taxon>Arachnida</taxon>
        <taxon>Acari</taxon>
        <taxon>Acariformes</taxon>
        <taxon>Sarcoptiformes</taxon>
        <taxon>Astigmata</taxon>
        <taxon>Psoroptidia</taxon>
        <taxon>Analgoidea</taxon>
        <taxon>Pyroglyphidae</taxon>
        <taxon>Pyroglyphinae</taxon>
        <taxon>Euroglyphus</taxon>
    </lineage>
</organism>
<proteinExistence type="predicted"/>
<dbReference type="EMBL" id="MUJZ01039537">
    <property type="protein sequence ID" value="OTF75975.1"/>
    <property type="molecule type" value="Genomic_DNA"/>
</dbReference>
<evidence type="ECO:0000313" key="2">
    <source>
        <dbReference type="EMBL" id="OTF75975.1"/>
    </source>
</evidence>
<evidence type="ECO:0000313" key="3">
    <source>
        <dbReference type="Proteomes" id="UP000194236"/>
    </source>
</evidence>
<feature type="transmembrane region" description="Helical" evidence="1">
    <location>
        <begin position="7"/>
        <end position="26"/>
    </location>
</feature>
<keyword evidence="1" id="KW-0472">Membrane</keyword>